<dbReference type="PANTHER" id="PTHR33495">
    <property type="entry name" value="ANTI-SIGMA FACTOR ANTAGONIST TM_1081-RELATED-RELATED"/>
    <property type="match status" value="1"/>
</dbReference>
<evidence type="ECO:0000313" key="6">
    <source>
        <dbReference type="EMBL" id="RXJ01955.1"/>
    </source>
</evidence>
<comment type="similarity">
    <text evidence="1 4">Belongs to the anti-sigma-factor antagonist family.</text>
</comment>
<comment type="caution">
    <text evidence="6">The sequence shown here is derived from an EMBL/GenBank/DDBJ whole genome shotgun (WGS) entry which is preliminary data.</text>
</comment>
<dbReference type="OrthoDB" id="9793697at2"/>
<dbReference type="InterPro" id="IPR003658">
    <property type="entry name" value="Anti-sigma_ant"/>
</dbReference>
<evidence type="ECO:0000256" key="3">
    <source>
        <dbReference type="ARBA" id="ARBA00024670"/>
    </source>
</evidence>
<proteinExistence type="inferred from homology"/>
<accession>A0A4Q0VUP4</accession>
<dbReference type="Proteomes" id="UP000290649">
    <property type="component" value="Unassembled WGS sequence"/>
</dbReference>
<dbReference type="PROSITE" id="PS50801">
    <property type="entry name" value="STAS"/>
    <property type="match status" value="1"/>
</dbReference>
<evidence type="ECO:0000259" key="5">
    <source>
        <dbReference type="PROSITE" id="PS50801"/>
    </source>
</evidence>
<dbReference type="EMBL" id="QOUX01000030">
    <property type="protein sequence ID" value="RXJ01955.1"/>
    <property type="molecule type" value="Genomic_DNA"/>
</dbReference>
<evidence type="ECO:0000256" key="1">
    <source>
        <dbReference type="ARBA" id="ARBA00009013"/>
    </source>
</evidence>
<dbReference type="AlphaFoldDB" id="A0A4Q0VUP4"/>
<gene>
    <name evidence="6" type="ORF">DS745_08985</name>
</gene>
<evidence type="ECO:0000313" key="7">
    <source>
        <dbReference type="Proteomes" id="UP000290649"/>
    </source>
</evidence>
<evidence type="ECO:0000256" key="4">
    <source>
        <dbReference type="RuleBase" id="RU003749"/>
    </source>
</evidence>
<evidence type="ECO:0000256" key="2">
    <source>
        <dbReference type="ARBA" id="ARBA00022553"/>
    </source>
</evidence>
<dbReference type="NCBIfam" id="TIGR00377">
    <property type="entry name" value="ant_ant_sig"/>
    <property type="match status" value="1"/>
</dbReference>
<organism evidence="6 7">
    <name type="scientific">Anaerobacillus alkaliphilus</name>
    <dbReference type="NCBI Taxonomy" id="1548597"/>
    <lineage>
        <taxon>Bacteria</taxon>
        <taxon>Bacillati</taxon>
        <taxon>Bacillota</taxon>
        <taxon>Bacilli</taxon>
        <taxon>Bacillales</taxon>
        <taxon>Bacillaceae</taxon>
        <taxon>Anaerobacillus</taxon>
    </lineage>
</organism>
<name>A0A4Q0VUP4_9BACI</name>
<keyword evidence="2" id="KW-0597">Phosphoprotein</keyword>
<protein>
    <recommendedName>
        <fullName evidence="4">Anti-sigma factor antagonist</fullName>
    </recommendedName>
</protein>
<keyword evidence="7" id="KW-1185">Reference proteome</keyword>
<dbReference type="Pfam" id="PF01740">
    <property type="entry name" value="STAS"/>
    <property type="match status" value="1"/>
</dbReference>
<comment type="function">
    <text evidence="3">Positive regulator of sigma-B activity. Non-phosphorylated RsbV binds to RsbW, preventing its association with sigma-B. When phosphorylated, releases RsbW, which is then free to complex with and inactivate sigma-B.</text>
</comment>
<feature type="domain" description="STAS" evidence="5">
    <location>
        <begin position="16"/>
        <end position="110"/>
    </location>
</feature>
<sequence length="110" mass="12406">MNLEINHIAKDGEDYLLLNGEIDIYTSDKLKYSLLPLTEKKGNKVTVDFSNVNYIDSTGLGIFIGALKATHKYESSIKLVGMIERVRRLFNITGLDEVINIEESAREEAK</sequence>
<dbReference type="SUPFAM" id="SSF52091">
    <property type="entry name" value="SpoIIaa-like"/>
    <property type="match status" value="1"/>
</dbReference>
<dbReference type="InterPro" id="IPR002645">
    <property type="entry name" value="STAS_dom"/>
</dbReference>
<reference evidence="6 7" key="1">
    <citation type="journal article" date="2019" name="Int. J. Syst. Evol. Microbiol.">
        <title>Anaerobacillus alkaliphilus sp. nov., a novel alkaliphilic and moderately halophilic bacterium.</title>
        <authorList>
            <person name="Borsodi A.K."/>
            <person name="Aszalos J.M."/>
            <person name="Bihari P."/>
            <person name="Nagy I."/>
            <person name="Schumann P."/>
            <person name="Sproer C."/>
            <person name="Kovacs A.L."/>
            <person name="Boka K."/>
            <person name="Dobosy P."/>
            <person name="Ovari M."/>
            <person name="Szili-Kovacs T."/>
            <person name="Toth E."/>
        </authorList>
    </citation>
    <scope>NUCLEOTIDE SEQUENCE [LARGE SCALE GENOMIC DNA]</scope>
    <source>
        <strain evidence="6 7">B16-10</strain>
    </source>
</reference>
<dbReference type="Gene3D" id="3.30.750.24">
    <property type="entry name" value="STAS domain"/>
    <property type="match status" value="1"/>
</dbReference>
<dbReference type="CDD" id="cd07043">
    <property type="entry name" value="STAS_anti-anti-sigma_factors"/>
    <property type="match status" value="1"/>
</dbReference>
<dbReference type="GO" id="GO:0043856">
    <property type="term" value="F:anti-sigma factor antagonist activity"/>
    <property type="evidence" value="ECO:0007669"/>
    <property type="project" value="InterPro"/>
</dbReference>
<dbReference type="RefSeq" id="WP_129077912.1">
    <property type="nucleotide sequence ID" value="NZ_QOUX01000030.1"/>
</dbReference>
<dbReference type="InterPro" id="IPR036513">
    <property type="entry name" value="STAS_dom_sf"/>
</dbReference>
<dbReference type="PANTHER" id="PTHR33495:SF9">
    <property type="entry name" value="ANTI-SIGMA-B FACTOR ANTAGONIST"/>
    <property type="match status" value="1"/>
</dbReference>